<evidence type="ECO:0000313" key="1">
    <source>
        <dbReference type="EMBL" id="JAE14189.1"/>
    </source>
</evidence>
<reference evidence="1" key="1">
    <citation type="submission" date="2014-09" db="EMBL/GenBank/DDBJ databases">
        <authorList>
            <person name="Magalhaes I.L.F."/>
            <person name="Oliveira U."/>
            <person name="Santos F.R."/>
            <person name="Vidigal T.H.D.A."/>
            <person name="Brescovit A.D."/>
            <person name="Santos A.J."/>
        </authorList>
    </citation>
    <scope>NUCLEOTIDE SEQUENCE</scope>
    <source>
        <tissue evidence="1">Shoot tissue taken approximately 20 cm above the soil surface</tissue>
    </source>
</reference>
<organism evidence="1">
    <name type="scientific">Arundo donax</name>
    <name type="common">Giant reed</name>
    <name type="synonym">Donax arundinaceus</name>
    <dbReference type="NCBI Taxonomy" id="35708"/>
    <lineage>
        <taxon>Eukaryota</taxon>
        <taxon>Viridiplantae</taxon>
        <taxon>Streptophyta</taxon>
        <taxon>Embryophyta</taxon>
        <taxon>Tracheophyta</taxon>
        <taxon>Spermatophyta</taxon>
        <taxon>Magnoliopsida</taxon>
        <taxon>Liliopsida</taxon>
        <taxon>Poales</taxon>
        <taxon>Poaceae</taxon>
        <taxon>PACMAD clade</taxon>
        <taxon>Arundinoideae</taxon>
        <taxon>Arundineae</taxon>
        <taxon>Arundo</taxon>
    </lineage>
</organism>
<sequence length="33" mass="3637">MFPLNFQGGGSWRLQTSSRLIMVPSKTTVNEGP</sequence>
<protein>
    <submittedName>
        <fullName evidence="1">Uncharacterized protein</fullName>
    </submittedName>
</protein>
<accession>A0A0A9FSK0</accession>
<dbReference type="EMBL" id="GBRH01183707">
    <property type="protein sequence ID" value="JAE14189.1"/>
    <property type="molecule type" value="Transcribed_RNA"/>
</dbReference>
<proteinExistence type="predicted"/>
<reference evidence="1" key="2">
    <citation type="journal article" date="2015" name="Data Brief">
        <title>Shoot transcriptome of the giant reed, Arundo donax.</title>
        <authorList>
            <person name="Barrero R.A."/>
            <person name="Guerrero F.D."/>
            <person name="Moolhuijzen P."/>
            <person name="Goolsby J.A."/>
            <person name="Tidwell J."/>
            <person name="Bellgard S.E."/>
            <person name="Bellgard M.I."/>
        </authorList>
    </citation>
    <scope>NUCLEOTIDE SEQUENCE</scope>
    <source>
        <tissue evidence="1">Shoot tissue taken approximately 20 cm above the soil surface</tissue>
    </source>
</reference>
<dbReference type="AlphaFoldDB" id="A0A0A9FSK0"/>
<name>A0A0A9FSK0_ARUDO</name>